<dbReference type="Proteomes" id="UP000078512">
    <property type="component" value="Unassembled WGS sequence"/>
</dbReference>
<evidence type="ECO:0000313" key="2">
    <source>
        <dbReference type="EMBL" id="OAQ25009.1"/>
    </source>
</evidence>
<feature type="compositionally biased region" description="Basic and acidic residues" evidence="1">
    <location>
        <begin position="37"/>
        <end position="48"/>
    </location>
</feature>
<accession>A0A197JKW0</accession>
<dbReference type="OrthoDB" id="10544543at2759"/>
<feature type="compositionally biased region" description="Polar residues" evidence="1">
    <location>
        <begin position="26"/>
        <end position="36"/>
    </location>
</feature>
<dbReference type="EMBL" id="KV442084">
    <property type="protein sequence ID" value="OAQ25009.1"/>
    <property type="molecule type" value="Genomic_DNA"/>
</dbReference>
<gene>
    <name evidence="2" type="ORF">K457DRAFT_1823333</name>
</gene>
<reference evidence="2 3" key="1">
    <citation type="submission" date="2016-05" db="EMBL/GenBank/DDBJ databases">
        <title>Genome sequencing reveals origins of a unique bacterial endosymbiosis in the earliest lineages of terrestrial Fungi.</title>
        <authorList>
            <consortium name="DOE Joint Genome Institute"/>
            <person name="Uehling J."/>
            <person name="Gryganskyi A."/>
            <person name="Hameed K."/>
            <person name="Tschaplinski T."/>
            <person name="Misztal P."/>
            <person name="Wu S."/>
            <person name="Desiro A."/>
            <person name="Vande Pol N."/>
            <person name="Du Z.-Y."/>
            <person name="Zienkiewicz A."/>
            <person name="Zienkiewicz K."/>
            <person name="Morin E."/>
            <person name="Tisserant E."/>
            <person name="Splivallo R."/>
            <person name="Hainaut M."/>
            <person name="Henrissat B."/>
            <person name="Ohm R."/>
            <person name="Kuo A."/>
            <person name="Yan J."/>
            <person name="Lipzen A."/>
            <person name="Nolan M."/>
            <person name="Labutti K."/>
            <person name="Barry K."/>
            <person name="Goldstein A."/>
            <person name="Labbe J."/>
            <person name="Schadt C."/>
            <person name="Tuskan G."/>
            <person name="Grigoriev I."/>
            <person name="Martin F."/>
            <person name="Vilgalys R."/>
            <person name="Bonito G."/>
        </authorList>
    </citation>
    <scope>NUCLEOTIDE SEQUENCE [LARGE SCALE GENOMIC DNA]</scope>
    <source>
        <strain evidence="2 3">AG-77</strain>
    </source>
</reference>
<keyword evidence="3" id="KW-1185">Reference proteome</keyword>
<evidence type="ECO:0000313" key="3">
    <source>
        <dbReference type="Proteomes" id="UP000078512"/>
    </source>
</evidence>
<proteinExistence type="predicted"/>
<name>A0A197JKW0_9FUNG</name>
<feature type="compositionally biased region" description="Acidic residues" evidence="1">
    <location>
        <begin position="49"/>
        <end position="66"/>
    </location>
</feature>
<protein>
    <submittedName>
        <fullName evidence="2">Uncharacterized protein</fullName>
    </submittedName>
</protein>
<sequence>MGAMNNRTMHLKEARYRKKRKLDSANDPTRSANTERQASEEALGRYFEEADSESPSEDDNTDEEGWDMLYGNQKKSTGWDELQRNMQTSARKVSESKGYIGNSERIRFRKNAAFRDATEGCLPLKRLVIHYHRIFKVMGTYDHDLNGVDILKEGCTYVHGAYANATYPSTVGHSWVN</sequence>
<evidence type="ECO:0000256" key="1">
    <source>
        <dbReference type="SAM" id="MobiDB-lite"/>
    </source>
</evidence>
<organism evidence="2 3">
    <name type="scientific">Linnemannia elongata AG-77</name>
    <dbReference type="NCBI Taxonomy" id="1314771"/>
    <lineage>
        <taxon>Eukaryota</taxon>
        <taxon>Fungi</taxon>
        <taxon>Fungi incertae sedis</taxon>
        <taxon>Mucoromycota</taxon>
        <taxon>Mortierellomycotina</taxon>
        <taxon>Mortierellomycetes</taxon>
        <taxon>Mortierellales</taxon>
        <taxon>Mortierellaceae</taxon>
        <taxon>Linnemannia</taxon>
    </lineage>
</organism>
<dbReference type="AlphaFoldDB" id="A0A197JKW0"/>
<feature type="region of interest" description="Disordered" evidence="1">
    <location>
        <begin position="1"/>
        <end position="72"/>
    </location>
</feature>